<evidence type="ECO:0008006" key="10">
    <source>
        <dbReference type="Google" id="ProtNLM"/>
    </source>
</evidence>
<feature type="binding site" evidence="5">
    <location>
        <position position="105"/>
    </location>
    <ligand>
        <name>NAD(+)</name>
        <dbReference type="ChEBI" id="CHEBI:57540"/>
    </ligand>
</feature>
<comment type="similarity">
    <text evidence="2">Belongs to the 3-hydroxyacyl-CoA dehydrogenase family.</text>
</comment>
<gene>
    <name evidence="8" type="ORF">OBBRIDRAFT_788511</name>
</gene>
<dbReference type="Gene3D" id="3.40.50.720">
    <property type="entry name" value="NAD(P)-binding Rossmann-like Domain"/>
    <property type="match status" value="1"/>
</dbReference>
<dbReference type="EMBL" id="KV722337">
    <property type="protein sequence ID" value="OCH95317.1"/>
    <property type="molecule type" value="Genomic_DNA"/>
</dbReference>
<dbReference type="FunFam" id="3.40.50.720:FF:000009">
    <property type="entry name" value="Fatty oxidation complex, alpha subunit"/>
    <property type="match status" value="1"/>
</dbReference>
<feature type="binding site" evidence="5">
    <location>
        <position position="127"/>
    </location>
    <ligand>
        <name>NAD(+)</name>
        <dbReference type="ChEBI" id="CHEBI:57540"/>
    </ligand>
</feature>
<organism evidence="8 9">
    <name type="scientific">Obba rivulosa</name>
    <dbReference type="NCBI Taxonomy" id="1052685"/>
    <lineage>
        <taxon>Eukaryota</taxon>
        <taxon>Fungi</taxon>
        <taxon>Dikarya</taxon>
        <taxon>Basidiomycota</taxon>
        <taxon>Agaricomycotina</taxon>
        <taxon>Agaricomycetes</taxon>
        <taxon>Polyporales</taxon>
        <taxon>Gelatoporiaceae</taxon>
        <taxon>Obba</taxon>
    </lineage>
</organism>
<dbReference type="InterPro" id="IPR006176">
    <property type="entry name" value="3-OHacyl-CoA_DH_NAD-bd"/>
</dbReference>
<reference evidence="8 9" key="1">
    <citation type="submission" date="2016-07" db="EMBL/GenBank/DDBJ databases">
        <title>Draft genome of the white-rot fungus Obba rivulosa 3A-2.</title>
        <authorList>
            <consortium name="DOE Joint Genome Institute"/>
            <person name="Miettinen O."/>
            <person name="Riley R."/>
            <person name="Acob R."/>
            <person name="Barry K."/>
            <person name="Cullen D."/>
            <person name="De Vries R."/>
            <person name="Hainaut M."/>
            <person name="Hatakka A."/>
            <person name="Henrissat B."/>
            <person name="Hilden K."/>
            <person name="Kuo R."/>
            <person name="Labutti K."/>
            <person name="Lipzen A."/>
            <person name="Makela M.R."/>
            <person name="Sandor L."/>
            <person name="Spatafora J.W."/>
            <person name="Grigoriev I.V."/>
            <person name="Hibbett D.S."/>
        </authorList>
    </citation>
    <scope>NUCLEOTIDE SEQUENCE [LARGE SCALE GENOMIC DNA]</scope>
    <source>
        <strain evidence="8 9">3A-2</strain>
    </source>
</reference>
<dbReference type="PIRSF" id="PIRSF000105">
    <property type="entry name" value="HCDH"/>
    <property type="match status" value="1"/>
</dbReference>
<name>A0A8E2J7M7_9APHY</name>
<feature type="site" description="Important for catalytic activity" evidence="4">
    <location>
        <position position="161"/>
    </location>
</feature>
<dbReference type="InterPro" id="IPR022694">
    <property type="entry name" value="3-OHacyl-CoA_DH"/>
</dbReference>
<evidence type="ECO:0000256" key="5">
    <source>
        <dbReference type="PIRSR" id="PIRSR000105-2"/>
    </source>
</evidence>
<feature type="domain" description="3-hydroxyacyl-CoA dehydrogenase NAD binding" evidence="7">
    <location>
        <begin position="10"/>
        <end position="204"/>
    </location>
</feature>
<dbReference type="PANTHER" id="PTHR48075">
    <property type="entry name" value="3-HYDROXYACYL-COA DEHYDROGENASE FAMILY PROTEIN"/>
    <property type="match status" value="1"/>
</dbReference>
<dbReference type="GO" id="GO:0006631">
    <property type="term" value="P:fatty acid metabolic process"/>
    <property type="evidence" value="ECO:0007669"/>
    <property type="project" value="InterPro"/>
</dbReference>
<feature type="binding site" evidence="5">
    <location>
        <position position="295"/>
    </location>
    <ligand>
        <name>NAD(+)</name>
        <dbReference type="ChEBI" id="CHEBI:57540"/>
    </ligand>
</feature>
<dbReference type="SUPFAM" id="SSF51735">
    <property type="entry name" value="NAD(P)-binding Rossmann-fold domains"/>
    <property type="match status" value="1"/>
</dbReference>
<evidence type="ECO:0000259" key="7">
    <source>
        <dbReference type="Pfam" id="PF02737"/>
    </source>
</evidence>
<feature type="binding site" evidence="5">
    <location>
        <position position="164"/>
    </location>
    <ligand>
        <name>NAD(+)</name>
        <dbReference type="ChEBI" id="CHEBI:57540"/>
    </ligand>
</feature>
<dbReference type="Pfam" id="PF02737">
    <property type="entry name" value="3HCDH_N"/>
    <property type="match status" value="1"/>
</dbReference>
<dbReference type="InterPro" id="IPR006108">
    <property type="entry name" value="3HC_DH_C"/>
</dbReference>
<keyword evidence="3" id="KW-0560">Oxidoreductase</keyword>
<evidence type="ECO:0000313" key="9">
    <source>
        <dbReference type="Proteomes" id="UP000250043"/>
    </source>
</evidence>
<dbReference type="GO" id="GO:0016616">
    <property type="term" value="F:oxidoreductase activity, acting on the CH-OH group of donors, NAD or NADP as acceptor"/>
    <property type="evidence" value="ECO:0007669"/>
    <property type="project" value="InterPro"/>
</dbReference>
<dbReference type="GO" id="GO:0070403">
    <property type="term" value="F:NAD+ binding"/>
    <property type="evidence" value="ECO:0007669"/>
    <property type="project" value="InterPro"/>
</dbReference>
<dbReference type="Pfam" id="PF00725">
    <property type="entry name" value="3HCDH"/>
    <property type="match status" value="1"/>
</dbReference>
<dbReference type="SUPFAM" id="SSF48179">
    <property type="entry name" value="6-phosphogluconate dehydrogenase C-terminal domain-like"/>
    <property type="match status" value="1"/>
</dbReference>
<evidence type="ECO:0000313" key="8">
    <source>
        <dbReference type="EMBL" id="OCH95317.1"/>
    </source>
</evidence>
<protein>
    <recommendedName>
        <fullName evidence="10">3-hydroxybutyryl-CoA dehydrogenase</fullName>
    </recommendedName>
</protein>
<dbReference type="AlphaFoldDB" id="A0A8E2J7M7"/>
<evidence type="ECO:0000259" key="6">
    <source>
        <dbReference type="Pfam" id="PF00725"/>
    </source>
</evidence>
<evidence type="ECO:0000256" key="2">
    <source>
        <dbReference type="ARBA" id="ARBA00009463"/>
    </source>
</evidence>
<dbReference type="OrthoDB" id="5958943at2759"/>
<dbReference type="InterPro" id="IPR036291">
    <property type="entry name" value="NAD(P)-bd_dom_sf"/>
</dbReference>
<evidence type="ECO:0000256" key="1">
    <source>
        <dbReference type="ARBA" id="ARBA00005005"/>
    </source>
</evidence>
<feature type="binding site" evidence="5">
    <location>
        <position position="100"/>
    </location>
    <ligand>
        <name>NAD(+)</name>
        <dbReference type="ChEBI" id="CHEBI:57540"/>
    </ligand>
</feature>
<feature type="binding site" evidence="5">
    <location>
        <position position="38"/>
    </location>
    <ligand>
        <name>NAD(+)</name>
        <dbReference type="ChEBI" id="CHEBI:57540"/>
    </ligand>
</feature>
<evidence type="ECO:0000256" key="4">
    <source>
        <dbReference type="PIRSR" id="PIRSR000105-1"/>
    </source>
</evidence>
<dbReference type="Proteomes" id="UP000250043">
    <property type="component" value="Unassembled WGS sequence"/>
</dbReference>
<comment type="pathway">
    <text evidence="1">Lipid metabolism; fatty acid beta-oxidation.</text>
</comment>
<dbReference type="PANTHER" id="PTHR48075:SF5">
    <property type="entry name" value="3-HYDROXYBUTYRYL-COA DEHYDROGENASE"/>
    <property type="match status" value="1"/>
</dbReference>
<accession>A0A8E2J7M7</accession>
<feature type="domain" description="3-hydroxyacyl-CoA dehydrogenase C-terminal" evidence="6">
    <location>
        <begin position="207"/>
        <end position="303"/>
    </location>
</feature>
<dbReference type="InterPro" id="IPR013328">
    <property type="entry name" value="6PGD_dom2"/>
</dbReference>
<evidence type="ECO:0000256" key="3">
    <source>
        <dbReference type="ARBA" id="ARBA00023002"/>
    </source>
</evidence>
<dbReference type="InterPro" id="IPR008927">
    <property type="entry name" value="6-PGluconate_DH-like_C_sf"/>
</dbReference>
<keyword evidence="9" id="KW-1185">Reference proteome</keyword>
<proteinExistence type="inferred from homology"/>
<keyword evidence="5" id="KW-0520">NAD</keyword>
<sequence>MTIAHGIRTLGVLGAGQMGLGIAYVSALHARVAVRLYDRAPAQIESGLKLMDKLLDKDVAKGKVGAADAKDARDRVQVVSQDEGLKGLRDVDMVVEAASENLQLKQQLFRSLSQELPPTTILASNTSSISLTKIAAATIPEGQSAASEEARRSAGRVVGLHFFNPVPVMKLVELISALQTSQETLDRARAFAVACGKEVTVSKDVPGFVSNALLMPFINEAILCLEKGTATRDDIDKTLKLGMNHPMGPLQLADFIGLDTCLAIQQTLYTGTSDSKYRPSILLERMVDAGWLGKKSGKGFYDYLSQ</sequence>
<dbReference type="Gene3D" id="1.10.1040.10">
    <property type="entry name" value="N-(1-d-carboxylethyl)-l-norvaline Dehydrogenase, domain 2"/>
    <property type="match status" value="1"/>
</dbReference>
<feature type="binding site" evidence="5">
    <location>
        <begin position="14"/>
        <end position="19"/>
    </location>
    <ligand>
        <name>NAD(+)</name>
        <dbReference type="ChEBI" id="CHEBI:57540"/>
    </ligand>
</feature>